<dbReference type="EMBL" id="CM055096">
    <property type="protein sequence ID" value="KAJ7557544.1"/>
    <property type="molecule type" value="Genomic_DNA"/>
</dbReference>
<keyword evidence="2" id="KW-1185">Reference proteome</keyword>
<sequence>MYAMSRVDPVRVSLSDPSQSPSPNASCSPPLGIGIPNGQQLPHEEYGKSQKGAEQEACGKLICDRKDNTWSDPATSCLLAAFEEKWNALGRGNLRSSNWEEVAVEVNLRCGVARTGDQCRHKMEKLRRKYREEKALKDRLIFSPSKWRWFERFELMLGDKQKEPDALLGNDTTPKSAGIDLHEHYASWNMPEGVVSVLKRPPPLHVQPGPPMIVTDYMPARNLRDDGSFTSPSQWEPNVDQREHPNPVKVRSKSVGKGNLKRRKESNEFVLAMKAFTEGLLKIEQYKVDQQKENERLRYEMELKRTEMLVGLELKRTQMQLDFMKAITGTPAKKVKKAETGSNLSETREPVAANGVLVHGSSAVQDC</sequence>
<organism evidence="1 2">
    <name type="scientific">Diphasiastrum complanatum</name>
    <name type="common">Issler's clubmoss</name>
    <name type="synonym">Lycopodium complanatum</name>
    <dbReference type="NCBI Taxonomy" id="34168"/>
    <lineage>
        <taxon>Eukaryota</taxon>
        <taxon>Viridiplantae</taxon>
        <taxon>Streptophyta</taxon>
        <taxon>Embryophyta</taxon>
        <taxon>Tracheophyta</taxon>
        <taxon>Lycopodiopsida</taxon>
        <taxon>Lycopodiales</taxon>
        <taxon>Lycopodiaceae</taxon>
        <taxon>Lycopodioideae</taxon>
        <taxon>Diphasiastrum</taxon>
    </lineage>
</organism>
<protein>
    <submittedName>
        <fullName evidence="1">Uncharacterized protein</fullName>
    </submittedName>
</protein>
<evidence type="ECO:0000313" key="2">
    <source>
        <dbReference type="Proteomes" id="UP001162992"/>
    </source>
</evidence>
<gene>
    <name evidence="1" type="ORF">O6H91_05G131500</name>
</gene>
<comment type="caution">
    <text evidence="1">The sequence shown here is derived from an EMBL/GenBank/DDBJ whole genome shotgun (WGS) entry which is preliminary data.</text>
</comment>
<reference evidence="2" key="1">
    <citation type="journal article" date="2024" name="Proc. Natl. Acad. Sci. U.S.A.">
        <title>Extraordinary preservation of gene collinearity over three hundred million years revealed in homosporous lycophytes.</title>
        <authorList>
            <person name="Li C."/>
            <person name="Wickell D."/>
            <person name="Kuo L.Y."/>
            <person name="Chen X."/>
            <person name="Nie B."/>
            <person name="Liao X."/>
            <person name="Peng D."/>
            <person name="Ji J."/>
            <person name="Jenkins J."/>
            <person name="Williams M."/>
            <person name="Shu S."/>
            <person name="Plott C."/>
            <person name="Barry K."/>
            <person name="Rajasekar S."/>
            <person name="Grimwood J."/>
            <person name="Han X."/>
            <person name="Sun S."/>
            <person name="Hou Z."/>
            <person name="He W."/>
            <person name="Dai G."/>
            <person name="Sun C."/>
            <person name="Schmutz J."/>
            <person name="Leebens-Mack J.H."/>
            <person name="Li F.W."/>
            <person name="Wang L."/>
        </authorList>
    </citation>
    <scope>NUCLEOTIDE SEQUENCE [LARGE SCALE GENOMIC DNA]</scope>
    <source>
        <strain evidence="2">cv. PW_Plant_1</strain>
    </source>
</reference>
<evidence type="ECO:0000313" key="1">
    <source>
        <dbReference type="EMBL" id="KAJ7557544.1"/>
    </source>
</evidence>
<dbReference type="Proteomes" id="UP001162992">
    <property type="component" value="Chromosome 5"/>
</dbReference>
<accession>A0ACC2DTK6</accession>
<proteinExistence type="predicted"/>
<name>A0ACC2DTK6_DIPCM</name>